<keyword evidence="1" id="KW-0812">Transmembrane</keyword>
<gene>
    <name evidence="2" type="ORF">MY490_18140</name>
</gene>
<feature type="transmembrane region" description="Helical" evidence="1">
    <location>
        <begin position="83"/>
        <end position="101"/>
    </location>
</feature>
<feature type="transmembrane region" description="Helical" evidence="1">
    <location>
        <begin position="47"/>
        <end position="71"/>
    </location>
</feature>
<organism evidence="2 3">
    <name type="scientific">Gottfriedia acidiceleris</name>
    <dbReference type="NCBI Taxonomy" id="371036"/>
    <lineage>
        <taxon>Bacteria</taxon>
        <taxon>Bacillati</taxon>
        <taxon>Bacillota</taxon>
        <taxon>Bacilli</taxon>
        <taxon>Bacillales</taxon>
        <taxon>Bacillaceae</taxon>
        <taxon>Gottfriedia</taxon>
    </lineage>
</organism>
<reference evidence="2 3" key="1">
    <citation type="submission" date="2022-04" db="EMBL/GenBank/DDBJ databases">
        <title>Mechanism of arsenic methylation and mitigation arsenic toxicity by Bacillus sp. LH14 from an Arsenic-Contaminated Paddy Soil.</title>
        <authorList>
            <person name="Wang D."/>
        </authorList>
    </citation>
    <scope>NUCLEOTIDE SEQUENCE [LARGE SCALE GENOMIC DNA]</scope>
    <source>
        <strain evidence="2 3">LH14</strain>
    </source>
</reference>
<sequence>MEKDIRKGLIYGFLFGVAIAILFIKHYEIVTNSDGNEINYLSIFDYLIIILKRGIVGSFSGAMIAFIIFKLNSSLKLTKKMKLGGLIFGLCVVGPVIQYLVSLKLNELLLFN</sequence>
<accession>A0ABY4JKU6</accession>
<protein>
    <submittedName>
        <fullName evidence="2">Uncharacterized protein</fullName>
    </submittedName>
</protein>
<name>A0ABY4JKU6_9BACI</name>
<evidence type="ECO:0000313" key="3">
    <source>
        <dbReference type="Proteomes" id="UP000830639"/>
    </source>
</evidence>
<evidence type="ECO:0000256" key="1">
    <source>
        <dbReference type="SAM" id="Phobius"/>
    </source>
</evidence>
<keyword evidence="1" id="KW-1133">Transmembrane helix</keyword>
<keyword evidence="3" id="KW-1185">Reference proteome</keyword>
<proteinExistence type="predicted"/>
<dbReference type="EMBL" id="CP096034">
    <property type="protein sequence ID" value="UPM53680.1"/>
    <property type="molecule type" value="Genomic_DNA"/>
</dbReference>
<evidence type="ECO:0000313" key="2">
    <source>
        <dbReference type="EMBL" id="UPM53680.1"/>
    </source>
</evidence>
<dbReference type="RefSeq" id="WP_248266925.1">
    <property type="nucleotide sequence ID" value="NZ_CP096034.1"/>
</dbReference>
<dbReference type="Proteomes" id="UP000830639">
    <property type="component" value="Chromosome"/>
</dbReference>
<feature type="transmembrane region" description="Helical" evidence="1">
    <location>
        <begin position="9"/>
        <end position="27"/>
    </location>
</feature>
<keyword evidence="1" id="KW-0472">Membrane</keyword>